<keyword evidence="5" id="KW-0676">Redox-active center</keyword>
<keyword evidence="4" id="KW-1015">Disulfide bond</keyword>
<dbReference type="Pfam" id="PF00085">
    <property type="entry name" value="Thioredoxin"/>
    <property type="match status" value="1"/>
</dbReference>
<evidence type="ECO:0000313" key="9">
    <source>
        <dbReference type="EMBL" id="MBW6411888.1"/>
    </source>
</evidence>
<dbReference type="InterPro" id="IPR005746">
    <property type="entry name" value="Thioredoxin"/>
</dbReference>
<sequence length="103" mass="11888">MIKQVYSLEFKEEVGNELTVVDFFTDLCSPCQMLSAILEELESEMQEKVKFLKVDINKSVDLANKFKINSVPTLIIFENGQPIDTLIGFLHKEKLKEKIESYL</sequence>
<evidence type="ECO:0000256" key="2">
    <source>
        <dbReference type="ARBA" id="ARBA00022448"/>
    </source>
</evidence>
<reference evidence="9 10" key="1">
    <citation type="submission" date="2021-07" db="EMBL/GenBank/DDBJ databases">
        <title>Clostridium weizhouense sp. nov., an anaerobic bacterium isolated from activated sludge of Petroleum wastewater.</title>
        <authorList>
            <person name="Li Q."/>
        </authorList>
    </citation>
    <scope>NUCLEOTIDE SEQUENCE [LARGE SCALE GENOMIC DNA]</scope>
    <source>
        <strain evidence="9 10">YB-6</strain>
    </source>
</reference>
<dbReference type="CDD" id="cd02947">
    <property type="entry name" value="TRX_family"/>
    <property type="match status" value="1"/>
</dbReference>
<evidence type="ECO:0000256" key="4">
    <source>
        <dbReference type="ARBA" id="ARBA00023157"/>
    </source>
</evidence>
<name>A0ABS7ATA6_9CLOT</name>
<dbReference type="Gene3D" id="3.40.30.10">
    <property type="entry name" value="Glutaredoxin"/>
    <property type="match status" value="1"/>
</dbReference>
<dbReference type="NCBIfam" id="TIGR01068">
    <property type="entry name" value="thioredoxin"/>
    <property type="match status" value="1"/>
</dbReference>
<dbReference type="PIRSF" id="PIRSF000077">
    <property type="entry name" value="Thioredoxin"/>
    <property type="match status" value="1"/>
</dbReference>
<dbReference type="InterPro" id="IPR036249">
    <property type="entry name" value="Thioredoxin-like_sf"/>
</dbReference>
<proteinExistence type="inferred from homology"/>
<dbReference type="PANTHER" id="PTHR45663:SF11">
    <property type="entry name" value="GEO12009P1"/>
    <property type="match status" value="1"/>
</dbReference>
<accession>A0ABS7ATA6</accession>
<gene>
    <name evidence="9" type="primary">trxA</name>
    <name evidence="9" type="ORF">KYD98_17555</name>
</gene>
<dbReference type="PROSITE" id="PS51352">
    <property type="entry name" value="THIOREDOXIN_2"/>
    <property type="match status" value="1"/>
</dbReference>
<evidence type="ECO:0000256" key="1">
    <source>
        <dbReference type="ARBA" id="ARBA00008987"/>
    </source>
</evidence>
<organism evidence="9 10">
    <name type="scientific">Clostridium weizhouense</name>
    <dbReference type="NCBI Taxonomy" id="2859781"/>
    <lineage>
        <taxon>Bacteria</taxon>
        <taxon>Bacillati</taxon>
        <taxon>Bacillota</taxon>
        <taxon>Clostridia</taxon>
        <taxon>Eubacteriales</taxon>
        <taxon>Clostridiaceae</taxon>
        <taxon>Clostridium</taxon>
    </lineage>
</organism>
<keyword evidence="2" id="KW-0813">Transport</keyword>
<dbReference type="SUPFAM" id="SSF52833">
    <property type="entry name" value="Thioredoxin-like"/>
    <property type="match status" value="1"/>
</dbReference>
<evidence type="ECO:0000313" key="10">
    <source>
        <dbReference type="Proteomes" id="UP001519921"/>
    </source>
</evidence>
<evidence type="ECO:0000256" key="7">
    <source>
        <dbReference type="PIRNR" id="PIRNR000077"/>
    </source>
</evidence>
<evidence type="ECO:0000256" key="5">
    <source>
        <dbReference type="ARBA" id="ARBA00023284"/>
    </source>
</evidence>
<comment type="similarity">
    <text evidence="1 7">Belongs to the thioredoxin family.</text>
</comment>
<dbReference type="InterPro" id="IPR013766">
    <property type="entry name" value="Thioredoxin_domain"/>
</dbReference>
<evidence type="ECO:0000256" key="6">
    <source>
        <dbReference type="NCBIfam" id="TIGR01068"/>
    </source>
</evidence>
<protein>
    <recommendedName>
        <fullName evidence="6 7">Thioredoxin</fullName>
    </recommendedName>
</protein>
<dbReference type="RefSeq" id="WP_219781353.1">
    <property type="nucleotide sequence ID" value="NZ_JAHXPT010000023.1"/>
</dbReference>
<keyword evidence="3" id="KW-0249">Electron transport</keyword>
<feature type="domain" description="Thioredoxin" evidence="8">
    <location>
        <begin position="1"/>
        <end position="103"/>
    </location>
</feature>
<evidence type="ECO:0000259" key="8">
    <source>
        <dbReference type="PROSITE" id="PS51352"/>
    </source>
</evidence>
<dbReference type="Proteomes" id="UP001519921">
    <property type="component" value="Unassembled WGS sequence"/>
</dbReference>
<dbReference type="PANTHER" id="PTHR45663">
    <property type="entry name" value="GEO12009P1"/>
    <property type="match status" value="1"/>
</dbReference>
<keyword evidence="10" id="KW-1185">Reference proteome</keyword>
<dbReference type="EMBL" id="JAHXPT010000023">
    <property type="protein sequence ID" value="MBW6411888.1"/>
    <property type="molecule type" value="Genomic_DNA"/>
</dbReference>
<comment type="caution">
    <text evidence="9">The sequence shown here is derived from an EMBL/GenBank/DDBJ whole genome shotgun (WGS) entry which is preliminary data.</text>
</comment>
<evidence type="ECO:0000256" key="3">
    <source>
        <dbReference type="ARBA" id="ARBA00022982"/>
    </source>
</evidence>